<comment type="caution">
    <text evidence="3">The sequence shown here is derived from an EMBL/GenBank/DDBJ whole genome shotgun (WGS) entry which is preliminary data.</text>
</comment>
<organism evidence="3 4">
    <name type="scientific">Rhodopseudomonas telluris</name>
    <dbReference type="NCBI Taxonomy" id="644215"/>
    <lineage>
        <taxon>Bacteria</taxon>
        <taxon>Pseudomonadati</taxon>
        <taxon>Pseudomonadota</taxon>
        <taxon>Alphaproteobacteria</taxon>
        <taxon>Hyphomicrobiales</taxon>
        <taxon>Nitrobacteraceae</taxon>
        <taxon>Rhodopseudomonas</taxon>
    </lineage>
</organism>
<dbReference type="SUPFAM" id="SSF49785">
    <property type="entry name" value="Galactose-binding domain-like"/>
    <property type="match status" value="1"/>
</dbReference>
<evidence type="ECO:0000313" key="4">
    <source>
        <dbReference type="Proteomes" id="UP001589775"/>
    </source>
</evidence>
<evidence type="ECO:0000256" key="1">
    <source>
        <dbReference type="ARBA" id="ARBA00007884"/>
    </source>
</evidence>
<dbReference type="RefSeq" id="WP_378388903.1">
    <property type="nucleotide sequence ID" value="NZ_JBHLWM010000005.1"/>
</dbReference>
<name>A0ABV6EU48_9BRAD</name>
<dbReference type="InterPro" id="IPR039131">
    <property type="entry name" value="NDUFAF1"/>
</dbReference>
<keyword evidence="4" id="KW-1185">Reference proteome</keyword>
<protein>
    <submittedName>
        <fullName evidence="3">CIA30 family protein</fullName>
    </submittedName>
</protein>
<sequence length="163" mass="18072">MTEHELWPDDGKRRWRLITDMVMGGVSRGTLHTPLAGERSAVRMRGAVSTDNNGGFIQIAMDLRPDGGAYDASAYAGIGLEVSGNGESYGVHLRTTDMVRPQQSYRQTFTASHHSTVLRLPFAEFVAHRIETPFDPARLRRVGLVAIGRAFDADLSVARLWLY</sequence>
<comment type="similarity">
    <text evidence="1">Belongs to the CIA30 family.</text>
</comment>
<dbReference type="EMBL" id="JBHLWM010000005">
    <property type="protein sequence ID" value="MFC0241718.1"/>
    <property type="molecule type" value="Genomic_DNA"/>
</dbReference>
<reference evidence="3 4" key="1">
    <citation type="submission" date="2024-09" db="EMBL/GenBank/DDBJ databases">
        <authorList>
            <person name="Sun Q."/>
            <person name="Mori K."/>
        </authorList>
    </citation>
    <scope>NUCLEOTIDE SEQUENCE [LARGE SCALE GENOMIC DNA]</scope>
    <source>
        <strain evidence="3 4">KCTC 23279</strain>
    </source>
</reference>
<accession>A0ABV6EU48</accession>
<evidence type="ECO:0000313" key="3">
    <source>
        <dbReference type="EMBL" id="MFC0241718.1"/>
    </source>
</evidence>
<dbReference type="InterPro" id="IPR008979">
    <property type="entry name" value="Galactose-bd-like_sf"/>
</dbReference>
<gene>
    <name evidence="3" type="ORF">ACFFJ6_14615</name>
</gene>
<dbReference type="PANTHER" id="PTHR13194:SF19">
    <property type="entry name" value="NAD(P)-BINDING ROSSMANN-FOLD SUPERFAMILY PROTEIN"/>
    <property type="match status" value="1"/>
</dbReference>
<feature type="domain" description="NADH:ubiquinone oxidoreductase intermediate-associated protein 30" evidence="2">
    <location>
        <begin position="10"/>
        <end position="149"/>
    </location>
</feature>
<evidence type="ECO:0000259" key="2">
    <source>
        <dbReference type="Pfam" id="PF08547"/>
    </source>
</evidence>
<dbReference type="Proteomes" id="UP001589775">
    <property type="component" value="Unassembled WGS sequence"/>
</dbReference>
<dbReference type="Pfam" id="PF08547">
    <property type="entry name" value="CIA30"/>
    <property type="match status" value="1"/>
</dbReference>
<dbReference type="PANTHER" id="PTHR13194">
    <property type="entry name" value="COMPLEX I INTERMEDIATE-ASSOCIATED PROTEIN 30"/>
    <property type="match status" value="1"/>
</dbReference>
<dbReference type="InterPro" id="IPR013857">
    <property type="entry name" value="NADH-UbQ_OxRdtase-assoc_prot30"/>
</dbReference>
<proteinExistence type="inferred from homology"/>